<dbReference type="PANTHER" id="PTHR43513">
    <property type="entry name" value="DIHYDROOROTATE DEHYDROGENASE B (NAD(+)), ELECTRON TRANSFER SUBUNIT"/>
    <property type="match status" value="1"/>
</dbReference>
<dbReference type="Gene3D" id="2.10.240.10">
    <property type="entry name" value="Dihydroorotate dehydrogenase, electron transfer subunit"/>
    <property type="match status" value="1"/>
</dbReference>
<sequence length="276" mass="28960">MSIQTTQFRPTEQVVAQAQAEGKRPGRRTAKVSAALSLEGGAARLLTVRDPYAARTASAGQFVNLYAPDPSAMLPRPFGVARTDGDELDLVYQVIGRGTAALARLKPGDEVDLLGPLGRPYDLSRPGDYLLVGGGLGVPPLIAAAQALSQRADARAIAVFGYQNERFADPLVAASADRTLSISEPEGDVITLLDRFEPQLDPARSAIISCGPTAMMKAVAAWAAARSIPAQFSLEERMGCGYGACVACAVDTVDGRLKVCADGPVFTGEQLGWTNA</sequence>
<evidence type="ECO:0000313" key="14">
    <source>
        <dbReference type="EMBL" id="KFI40053.1"/>
    </source>
</evidence>
<dbReference type="AlphaFoldDB" id="A0A086Z0K3"/>
<keyword evidence="5 12" id="KW-0479">Metal-binding</keyword>
<keyword evidence="8 12" id="KW-0408">Iron</keyword>
<dbReference type="InterPro" id="IPR050353">
    <property type="entry name" value="PyrK_electron_transfer"/>
</dbReference>
<feature type="binding site" evidence="12">
    <location>
        <position position="245"/>
    </location>
    <ligand>
        <name>[2Fe-2S] cluster</name>
        <dbReference type="ChEBI" id="CHEBI:190135"/>
    </ligand>
</feature>
<keyword evidence="2" id="KW-0813">Transport</keyword>
<feature type="domain" description="FAD-binding FR-type" evidence="13">
    <location>
        <begin position="25"/>
        <end position="123"/>
    </location>
</feature>
<evidence type="ECO:0000256" key="3">
    <source>
        <dbReference type="ARBA" id="ARBA00022630"/>
    </source>
</evidence>
<dbReference type="GO" id="GO:0051537">
    <property type="term" value="F:2 iron, 2 sulfur cluster binding"/>
    <property type="evidence" value="ECO:0007669"/>
    <property type="project" value="UniProtKB-KW"/>
</dbReference>
<evidence type="ECO:0000256" key="6">
    <source>
        <dbReference type="ARBA" id="ARBA00022827"/>
    </source>
</evidence>
<comment type="similarity">
    <text evidence="1">Belongs to the PyrK family.</text>
</comment>
<dbReference type="Gene3D" id="2.40.30.10">
    <property type="entry name" value="Translation factors"/>
    <property type="match status" value="1"/>
</dbReference>
<evidence type="ECO:0000256" key="9">
    <source>
        <dbReference type="ARBA" id="ARBA00023014"/>
    </source>
</evidence>
<comment type="cofactor">
    <cofactor evidence="11">
        <name>FAD</name>
        <dbReference type="ChEBI" id="CHEBI:57692"/>
    </cofactor>
    <text evidence="11">Binds 1 FAD per subunit.</text>
</comment>
<feature type="binding site" evidence="12">
    <location>
        <position position="248"/>
    </location>
    <ligand>
        <name>[2Fe-2S] cluster</name>
        <dbReference type="ChEBI" id="CHEBI:190135"/>
    </ligand>
</feature>
<feature type="binding site" evidence="11">
    <location>
        <begin position="91"/>
        <end position="93"/>
    </location>
    <ligand>
        <name>FAD</name>
        <dbReference type="ChEBI" id="CHEBI:57692"/>
    </ligand>
</feature>
<dbReference type="PANTHER" id="PTHR43513:SF3">
    <property type="entry name" value="DIHYDROOROTATE DEHYDROGENASE B (NAD(+)), ELECTRON TRANSFER SUBUNIT-RELATED"/>
    <property type="match status" value="1"/>
</dbReference>
<dbReference type="eggNOG" id="COG0543">
    <property type="taxonomic scope" value="Bacteria"/>
</dbReference>
<dbReference type="Pfam" id="PF10418">
    <property type="entry name" value="DHODB_Fe-S_bind"/>
    <property type="match status" value="1"/>
</dbReference>
<protein>
    <submittedName>
        <fullName evidence="14">Dihydroorotate dehydrogenase electron transfer subunit</fullName>
    </submittedName>
</protein>
<evidence type="ECO:0000256" key="11">
    <source>
        <dbReference type="PIRSR" id="PIRSR006816-1"/>
    </source>
</evidence>
<dbReference type="InterPro" id="IPR012165">
    <property type="entry name" value="Cyt_c3_hydrogenase_gsu"/>
</dbReference>
<evidence type="ECO:0000259" key="13">
    <source>
        <dbReference type="PROSITE" id="PS51384"/>
    </source>
</evidence>
<comment type="cofactor">
    <cofactor evidence="10">
        <name>[2Fe-2S] cluster</name>
        <dbReference type="ChEBI" id="CHEBI:190135"/>
    </cofactor>
</comment>
<dbReference type="STRING" id="1437605.AB656_02380"/>
<dbReference type="InterPro" id="IPR037117">
    <property type="entry name" value="Dihydroorotate_DH_ele_sf"/>
</dbReference>
<name>A0A086Z0K3_9BIFI</name>
<organism evidence="14 15">
    <name type="scientific">Bifidobacterium actinocoloniiforme DSM 22766</name>
    <dbReference type="NCBI Taxonomy" id="1437605"/>
    <lineage>
        <taxon>Bacteria</taxon>
        <taxon>Bacillati</taxon>
        <taxon>Actinomycetota</taxon>
        <taxon>Actinomycetes</taxon>
        <taxon>Bifidobacteriales</taxon>
        <taxon>Bifidobacteriaceae</taxon>
        <taxon>Bifidobacterium</taxon>
    </lineage>
</organism>
<evidence type="ECO:0000256" key="10">
    <source>
        <dbReference type="ARBA" id="ARBA00034078"/>
    </source>
</evidence>
<dbReference type="GO" id="GO:0006221">
    <property type="term" value="P:pyrimidine nucleotide biosynthetic process"/>
    <property type="evidence" value="ECO:0007669"/>
    <property type="project" value="InterPro"/>
</dbReference>
<accession>A0A086Z0K3</accession>
<evidence type="ECO:0000256" key="2">
    <source>
        <dbReference type="ARBA" id="ARBA00022448"/>
    </source>
</evidence>
<dbReference type="SUPFAM" id="SSF52343">
    <property type="entry name" value="Ferredoxin reductase-like, C-terminal NADP-linked domain"/>
    <property type="match status" value="1"/>
</dbReference>
<dbReference type="Gene3D" id="3.40.50.80">
    <property type="entry name" value="Nucleotide-binding domain of ferredoxin-NADP reductase (FNR) module"/>
    <property type="match status" value="1"/>
</dbReference>
<evidence type="ECO:0000313" key="15">
    <source>
        <dbReference type="Proteomes" id="UP000029015"/>
    </source>
</evidence>
<dbReference type="GO" id="GO:0050660">
    <property type="term" value="F:flavin adenine dinucleotide binding"/>
    <property type="evidence" value="ECO:0007669"/>
    <property type="project" value="InterPro"/>
</dbReference>
<reference evidence="14 15" key="1">
    <citation type="submission" date="2014-03" db="EMBL/GenBank/DDBJ databases">
        <title>Genomics of Bifidobacteria.</title>
        <authorList>
            <person name="Ventura M."/>
            <person name="Milani C."/>
            <person name="Lugli G.A."/>
        </authorList>
    </citation>
    <scope>NUCLEOTIDE SEQUENCE [LARGE SCALE GENOMIC DNA]</scope>
    <source>
        <strain evidence="14 15">DSM 22766</strain>
    </source>
</reference>
<evidence type="ECO:0000256" key="4">
    <source>
        <dbReference type="ARBA" id="ARBA00022714"/>
    </source>
</evidence>
<evidence type="ECO:0000256" key="1">
    <source>
        <dbReference type="ARBA" id="ARBA00006422"/>
    </source>
</evidence>
<keyword evidence="4 12" id="KW-0001">2Fe-2S</keyword>
<dbReference type="InterPro" id="IPR017927">
    <property type="entry name" value="FAD-bd_FR_type"/>
</dbReference>
<gene>
    <name evidence="14" type="ORF">BACT_0755</name>
</gene>
<dbReference type="InterPro" id="IPR019480">
    <property type="entry name" value="Dihydroorotate_DH_Fe-S-bd"/>
</dbReference>
<comment type="cofactor">
    <cofactor evidence="12">
        <name>[2Fe-2S] cluster</name>
        <dbReference type="ChEBI" id="CHEBI:190135"/>
    </cofactor>
    <text evidence="12">Binds 1 [2Fe-2S] cluster per subunit.</text>
</comment>
<evidence type="ECO:0000256" key="8">
    <source>
        <dbReference type="ARBA" id="ARBA00023004"/>
    </source>
</evidence>
<dbReference type="GO" id="GO:0046872">
    <property type="term" value="F:metal ion binding"/>
    <property type="evidence" value="ECO:0007669"/>
    <property type="project" value="UniProtKB-KW"/>
</dbReference>
<dbReference type="Proteomes" id="UP000029015">
    <property type="component" value="Unassembled WGS sequence"/>
</dbReference>
<comment type="caution">
    <text evidence="14">The sequence shown here is derived from an EMBL/GenBank/DDBJ whole genome shotgun (WGS) entry which is preliminary data.</text>
</comment>
<dbReference type="SUPFAM" id="SSF63380">
    <property type="entry name" value="Riboflavin synthase domain-like"/>
    <property type="match status" value="1"/>
</dbReference>
<proteinExistence type="inferred from homology"/>
<dbReference type="PROSITE" id="PS51384">
    <property type="entry name" value="FAD_FR"/>
    <property type="match status" value="1"/>
</dbReference>
<keyword evidence="7" id="KW-0249">Electron transport</keyword>
<feature type="binding site" evidence="12">
    <location>
        <position position="240"/>
    </location>
    <ligand>
        <name>[2Fe-2S] cluster</name>
        <dbReference type="ChEBI" id="CHEBI:190135"/>
    </ligand>
</feature>
<keyword evidence="15" id="KW-1185">Reference proteome</keyword>
<dbReference type="InterPro" id="IPR039261">
    <property type="entry name" value="FNR_nucleotide-bd"/>
</dbReference>
<dbReference type="PIRSF" id="PIRSF006816">
    <property type="entry name" value="Cyc3_hyd_g"/>
    <property type="match status" value="1"/>
</dbReference>
<feature type="binding site" evidence="12">
    <location>
        <position position="260"/>
    </location>
    <ligand>
        <name>[2Fe-2S] cluster</name>
        <dbReference type="ChEBI" id="CHEBI:190135"/>
    </ligand>
</feature>
<keyword evidence="3 11" id="KW-0285">Flavoprotein</keyword>
<evidence type="ECO:0000256" key="5">
    <source>
        <dbReference type="ARBA" id="ARBA00022723"/>
    </source>
</evidence>
<evidence type="ECO:0000256" key="7">
    <source>
        <dbReference type="ARBA" id="ARBA00022982"/>
    </source>
</evidence>
<dbReference type="GO" id="GO:0016491">
    <property type="term" value="F:oxidoreductase activity"/>
    <property type="evidence" value="ECO:0007669"/>
    <property type="project" value="InterPro"/>
</dbReference>
<feature type="binding site" evidence="11">
    <location>
        <begin position="98"/>
        <end position="99"/>
    </location>
    <ligand>
        <name>FAD</name>
        <dbReference type="ChEBI" id="CHEBI:57692"/>
    </ligand>
</feature>
<keyword evidence="6 11" id="KW-0274">FAD</keyword>
<keyword evidence="9 12" id="KW-0411">Iron-sulfur</keyword>
<dbReference type="EMBL" id="JGYK01000001">
    <property type="protein sequence ID" value="KFI40053.1"/>
    <property type="molecule type" value="Genomic_DNA"/>
</dbReference>
<dbReference type="InterPro" id="IPR017938">
    <property type="entry name" value="Riboflavin_synthase-like_b-brl"/>
</dbReference>
<evidence type="ECO:0000256" key="12">
    <source>
        <dbReference type="PIRSR" id="PIRSR006816-2"/>
    </source>
</evidence>